<feature type="region of interest" description="Disordered" evidence="1">
    <location>
        <begin position="138"/>
        <end position="287"/>
    </location>
</feature>
<reference evidence="3" key="1">
    <citation type="journal article" date="2017" name="Nat. Microbiol.">
        <title>Global analysis of biosynthetic gene clusters reveals vast potential of secondary metabolite production in Penicillium species.</title>
        <authorList>
            <person name="Nielsen J.C."/>
            <person name="Grijseels S."/>
            <person name="Prigent S."/>
            <person name="Ji B."/>
            <person name="Dainat J."/>
            <person name="Nielsen K.F."/>
            <person name="Frisvad J.C."/>
            <person name="Workman M."/>
            <person name="Nielsen J."/>
        </authorList>
    </citation>
    <scope>NUCLEOTIDE SEQUENCE [LARGE SCALE GENOMIC DNA]</scope>
    <source>
        <strain evidence="3">IBT 29525</strain>
    </source>
</reference>
<proteinExistence type="predicted"/>
<accession>A0A1V6QH63</accession>
<sequence>MPFPATPSPFRLSRRNPSTRRSGPQFAPTPRFLLSQSATQKEDDDLDVIDDDGPSSTRNVAGNPPATQSATRARQQRDVIEDSDDATNIEDTRIGGIVADDLADDAIDSTPPEEPETPGILDAEFDALFEPVRDGNKRRRVEVATPFNRSNLTQVDPILSSPPGTANPTADLIDLPDKSRQSRQSTTTWDAGIQRTPAPSAHPFAPPASTPSNMKPPFRSRPRFMLSSTVKPPSSQSAPKFKLDTPGISPPERRKPAFVLPRSPSPNPDTEDIPAPFSPSSRTLRRRGRNRAGVSNYIPGGMAAEVRGWILEMGTKRDQLPKPPLAQAPNSQAPDASLEKLNAYLLTARVIHVSQSALSGCGAVTFLQAEVLTGNHVQGRNHNAALNIMIMGPSRSKSAVRPIPSHSDATVTPHLRKGDVVGIHRGLNWNLELENPFCEHGIPGQVGDHVSECAPSENGGHPKTKEDWLIAIEWDLVEAAE</sequence>
<evidence type="ECO:0000313" key="2">
    <source>
        <dbReference type="EMBL" id="OQD88545.1"/>
    </source>
</evidence>
<keyword evidence="3" id="KW-1185">Reference proteome</keyword>
<name>A0A1V6QH63_9EURO</name>
<organism evidence="2 3">
    <name type="scientific">Penicillium solitum</name>
    <dbReference type="NCBI Taxonomy" id="60172"/>
    <lineage>
        <taxon>Eukaryota</taxon>
        <taxon>Fungi</taxon>
        <taxon>Dikarya</taxon>
        <taxon>Ascomycota</taxon>
        <taxon>Pezizomycotina</taxon>
        <taxon>Eurotiomycetes</taxon>
        <taxon>Eurotiomycetidae</taxon>
        <taxon>Eurotiales</taxon>
        <taxon>Aspergillaceae</taxon>
        <taxon>Penicillium</taxon>
    </lineage>
</organism>
<evidence type="ECO:0000256" key="1">
    <source>
        <dbReference type="SAM" id="MobiDB-lite"/>
    </source>
</evidence>
<dbReference type="EMBL" id="MDYO01000070">
    <property type="protein sequence ID" value="OQD88545.1"/>
    <property type="molecule type" value="Genomic_DNA"/>
</dbReference>
<feature type="compositionally biased region" description="Acidic residues" evidence="1">
    <location>
        <begin position="42"/>
        <end position="53"/>
    </location>
</feature>
<dbReference type="AlphaFoldDB" id="A0A1V6QH63"/>
<feature type="region of interest" description="Disordered" evidence="1">
    <location>
        <begin position="1"/>
        <end position="121"/>
    </location>
</feature>
<feature type="compositionally biased region" description="Acidic residues" evidence="1">
    <location>
        <begin position="101"/>
        <end position="116"/>
    </location>
</feature>
<comment type="caution">
    <text evidence="2">The sequence shown here is derived from an EMBL/GenBank/DDBJ whole genome shotgun (WGS) entry which is preliminary data.</text>
</comment>
<feature type="compositionally biased region" description="Polar residues" evidence="1">
    <location>
        <begin position="226"/>
        <end position="238"/>
    </location>
</feature>
<evidence type="ECO:0000313" key="3">
    <source>
        <dbReference type="Proteomes" id="UP000191612"/>
    </source>
</evidence>
<protein>
    <submittedName>
        <fullName evidence="2">Uncharacterized protein</fullName>
    </submittedName>
</protein>
<feature type="compositionally biased region" description="Polar residues" evidence="1">
    <location>
        <begin position="54"/>
        <end position="73"/>
    </location>
</feature>
<dbReference type="Proteomes" id="UP000191612">
    <property type="component" value="Unassembled WGS sequence"/>
</dbReference>
<gene>
    <name evidence="2" type="ORF">PENSOL_c070G08824</name>
</gene>